<evidence type="ECO:0000259" key="2">
    <source>
        <dbReference type="Pfam" id="PF21320"/>
    </source>
</evidence>
<dbReference type="Pfam" id="PF21320">
    <property type="entry name" value="WHD_Rv2258c"/>
    <property type="match status" value="1"/>
</dbReference>
<protein>
    <submittedName>
        <fullName evidence="3">SAM-dependent methyltransferase</fullName>
    </submittedName>
</protein>
<dbReference type="InterPro" id="IPR048711">
    <property type="entry name" value="WHD_Rv2258c"/>
</dbReference>
<dbReference type="InterPro" id="IPR025714">
    <property type="entry name" value="Methyltranfer_dom"/>
</dbReference>
<sequence length="357" mass="38042">MSRRIEYEDSAKAYFQDRLLEPAVAALMSPLIVLGDRLGLYRLLAAEEAMSLEELASASATHPRFLSEWLAAGCAAGHLTYIPETGRYRLEDHPALGLALDDSPIFIPGAHQIVVALSRSIDRLEHAFRTGHAVGWHEQDPLLFEGLDRFIRPGYGNNLVPKWIPALGPRMMQCLTAGGRIADIGCGRGAAALQMAAAFPAARVTGFDNHPESIADANAAAEAAGIGNATFIMAEAAELHDGPFDLVTCLDCFHDMGDPVAVARAVRDALSDNGSWLLVEPAAGDRLDQNVGIAAQMFYAVSTAVCVQAAAATHPDGPVLGAQAGLSRLVPIFAEAGFSHVETIARTPFKMILEVRP</sequence>
<dbReference type="Pfam" id="PF13847">
    <property type="entry name" value="Methyltransf_31"/>
    <property type="match status" value="1"/>
</dbReference>
<organism evidence="3 4">
    <name type="scientific">Tistrella mobilis</name>
    <dbReference type="NCBI Taxonomy" id="171437"/>
    <lineage>
        <taxon>Bacteria</taxon>
        <taxon>Pseudomonadati</taxon>
        <taxon>Pseudomonadota</taxon>
        <taxon>Alphaproteobacteria</taxon>
        <taxon>Geminicoccales</taxon>
        <taxon>Geminicoccaceae</taxon>
        <taxon>Tistrella</taxon>
    </lineage>
</organism>
<accession>A0A3B9IL31</accession>
<dbReference type="Proteomes" id="UP000257706">
    <property type="component" value="Unassembled WGS sequence"/>
</dbReference>
<dbReference type="Gene3D" id="3.40.50.150">
    <property type="entry name" value="Vaccinia Virus protein VP39"/>
    <property type="match status" value="1"/>
</dbReference>
<keyword evidence="3" id="KW-0489">Methyltransferase</keyword>
<feature type="domain" description="S-adenosylmethionine-dependent methyltransferase Rv2258c-like winged HTH" evidence="2">
    <location>
        <begin position="30"/>
        <end position="96"/>
    </location>
</feature>
<reference evidence="3 4" key="1">
    <citation type="journal article" date="2018" name="Nat. Biotechnol.">
        <title>A standardized bacterial taxonomy based on genome phylogeny substantially revises the tree of life.</title>
        <authorList>
            <person name="Parks D.H."/>
            <person name="Chuvochina M."/>
            <person name="Waite D.W."/>
            <person name="Rinke C."/>
            <person name="Skarshewski A."/>
            <person name="Chaumeil P.A."/>
            <person name="Hugenholtz P."/>
        </authorList>
    </citation>
    <scope>NUCLEOTIDE SEQUENCE [LARGE SCALE GENOMIC DNA]</scope>
    <source>
        <strain evidence="3">UBA8739</strain>
    </source>
</reference>
<dbReference type="GO" id="GO:0008168">
    <property type="term" value="F:methyltransferase activity"/>
    <property type="evidence" value="ECO:0007669"/>
    <property type="project" value="UniProtKB-KW"/>
</dbReference>
<dbReference type="AlphaFoldDB" id="A0A3B9IL31"/>
<evidence type="ECO:0000313" key="3">
    <source>
        <dbReference type="EMBL" id="HAE48572.1"/>
    </source>
</evidence>
<proteinExistence type="predicted"/>
<gene>
    <name evidence="3" type="ORF">DCK97_14225</name>
</gene>
<dbReference type="SUPFAM" id="SSF46785">
    <property type="entry name" value="Winged helix' DNA-binding domain"/>
    <property type="match status" value="1"/>
</dbReference>
<dbReference type="InterPro" id="IPR029063">
    <property type="entry name" value="SAM-dependent_MTases_sf"/>
</dbReference>
<dbReference type="GO" id="GO:0032259">
    <property type="term" value="P:methylation"/>
    <property type="evidence" value="ECO:0007669"/>
    <property type="project" value="UniProtKB-KW"/>
</dbReference>
<dbReference type="Gene3D" id="1.10.10.10">
    <property type="entry name" value="Winged helix-like DNA-binding domain superfamily/Winged helix DNA-binding domain"/>
    <property type="match status" value="1"/>
</dbReference>
<name>A0A3B9IL31_9PROT</name>
<dbReference type="PANTHER" id="PTHR45128">
    <property type="entry name" value="METHYLTRANSFERASE TYPE 11"/>
    <property type="match status" value="1"/>
</dbReference>
<evidence type="ECO:0000259" key="1">
    <source>
        <dbReference type="Pfam" id="PF13847"/>
    </source>
</evidence>
<dbReference type="EMBL" id="DMAI01000223">
    <property type="protein sequence ID" value="HAE48572.1"/>
    <property type="molecule type" value="Genomic_DNA"/>
</dbReference>
<dbReference type="CDD" id="cd02440">
    <property type="entry name" value="AdoMet_MTases"/>
    <property type="match status" value="1"/>
</dbReference>
<feature type="domain" description="Methyltransferase" evidence="1">
    <location>
        <begin position="177"/>
        <end position="291"/>
    </location>
</feature>
<dbReference type="InterPro" id="IPR036390">
    <property type="entry name" value="WH_DNA-bd_sf"/>
</dbReference>
<dbReference type="InterPro" id="IPR036388">
    <property type="entry name" value="WH-like_DNA-bd_sf"/>
</dbReference>
<dbReference type="SUPFAM" id="SSF53335">
    <property type="entry name" value="S-adenosyl-L-methionine-dependent methyltransferases"/>
    <property type="match status" value="1"/>
</dbReference>
<dbReference type="PANTHER" id="PTHR45128:SF2">
    <property type="entry name" value="METHYLTRANSFERASE DOMAIN-CONTAINING PROTEIN"/>
    <property type="match status" value="1"/>
</dbReference>
<evidence type="ECO:0000313" key="4">
    <source>
        <dbReference type="Proteomes" id="UP000257706"/>
    </source>
</evidence>
<dbReference type="InterPro" id="IPR053173">
    <property type="entry name" value="SAM-binding_MTase"/>
</dbReference>
<keyword evidence="3" id="KW-0808">Transferase</keyword>
<comment type="caution">
    <text evidence="3">The sequence shown here is derived from an EMBL/GenBank/DDBJ whole genome shotgun (WGS) entry which is preliminary data.</text>
</comment>